<evidence type="ECO:0000256" key="1">
    <source>
        <dbReference type="SAM" id="MobiDB-lite"/>
    </source>
</evidence>
<accession>A0ABD1WKF1</accession>
<feature type="transmembrane region" description="Helical" evidence="2">
    <location>
        <begin position="76"/>
        <end position="98"/>
    </location>
</feature>
<gene>
    <name evidence="3" type="ORF">Fot_11694</name>
</gene>
<keyword evidence="2" id="KW-1133">Transmembrane helix</keyword>
<feature type="region of interest" description="Disordered" evidence="1">
    <location>
        <begin position="1"/>
        <end position="34"/>
    </location>
</feature>
<proteinExistence type="predicted"/>
<evidence type="ECO:0000256" key="2">
    <source>
        <dbReference type="SAM" id="Phobius"/>
    </source>
</evidence>
<keyword evidence="2" id="KW-0472">Membrane</keyword>
<feature type="compositionally biased region" description="Basic and acidic residues" evidence="1">
    <location>
        <begin position="1"/>
        <end position="15"/>
    </location>
</feature>
<evidence type="ECO:0000313" key="4">
    <source>
        <dbReference type="Proteomes" id="UP001604277"/>
    </source>
</evidence>
<dbReference type="Proteomes" id="UP001604277">
    <property type="component" value="Unassembled WGS sequence"/>
</dbReference>
<keyword evidence="2" id="KW-0812">Transmembrane</keyword>
<dbReference type="EMBL" id="JBFOLJ010000003">
    <property type="protein sequence ID" value="KAL2550164.1"/>
    <property type="molecule type" value="Genomic_DNA"/>
</dbReference>
<evidence type="ECO:0000313" key="3">
    <source>
        <dbReference type="EMBL" id="KAL2550164.1"/>
    </source>
</evidence>
<feature type="region of interest" description="Disordered" evidence="1">
    <location>
        <begin position="121"/>
        <end position="147"/>
    </location>
</feature>
<sequence>MDPKYNKSRAGHRENIVGGAEDLGHTKRHERWGDPVPKFKIRSGRVVGEKEDISSQPLVLCTVSVPEVAVLQASEAIVGTFTAIPLALGIAVGILSVIPLEETLLLSKDIRRSSKKNMVVNDEGETAMPRGGTEDDGEAKNSRKARRGWEALSWRVGKHAPRS</sequence>
<protein>
    <submittedName>
        <fullName evidence="3">Uncharacterized protein</fullName>
    </submittedName>
</protein>
<dbReference type="AlphaFoldDB" id="A0ABD1WKF1"/>
<organism evidence="3 4">
    <name type="scientific">Forsythia ovata</name>
    <dbReference type="NCBI Taxonomy" id="205694"/>
    <lineage>
        <taxon>Eukaryota</taxon>
        <taxon>Viridiplantae</taxon>
        <taxon>Streptophyta</taxon>
        <taxon>Embryophyta</taxon>
        <taxon>Tracheophyta</taxon>
        <taxon>Spermatophyta</taxon>
        <taxon>Magnoliopsida</taxon>
        <taxon>eudicotyledons</taxon>
        <taxon>Gunneridae</taxon>
        <taxon>Pentapetalae</taxon>
        <taxon>asterids</taxon>
        <taxon>lamiids</taxon>
        <taxon>Lamiales</taxon>
        <taxon>Oleaceae</taxon>
        <taxon>Forsythieae</taxon>
        <taxon>Forsythia</taxon>
    </lineage>
</organism>
<reference evidence="4" key="1">
    <citation type="submission" date="2024-07" db="EMBL/GenBank/DDBJ databases">
        <title>Two chromosome-level genome assemblies of Korean endemic species Abeliophyllum distichum and Forsythia ovata (Oleaceae).</title>
        <authorList>
            <person name="Jang H."/>
        </authorList>
    </citation>
    <scope>NUCLEOTIDE SEQUENCE [LARGE SCALE GENOMIC DNA]</scope>
</reference>
<keyword evidence="4" id="KW-1185">Reference proteome</keyword>
<comment type="caution">
    <text evidence="3">The sequence shown here is derived from an EMBL/GenBank/DDBJ whole genome shotgun (WGS) entry which is preliminary data.</text>
</comment>
<name>A0ABD1WKF1_9LAMI</name>